<proteinExistence type="predicted"/>
<dbReference type="InterPro" id="IPR050312">
    <property type="entry name" value="IolE/XylAMocC-like"/>
</dbReference>
<organism evidence="2 3">
    <name type="scientific">Arcticibacterium luteifluviistationis</name>
    <dbReference type="NCBI Taxonomy" id="1784714"/>
    <lineage>
        <taxon>Bacteria</taxon>
        <taxon>Pseudomonadati</taxon>
        <taxon>Bacteroidota</taxon>
        <taxon>Cytophagia</taxon>
        <taxon>Cytophagales</taxon>
        <taxon>Leadbetterellaceae</taxon>
        <taxon>Arcticibacterium</taxon>
    </lineage>
</organism>
<accession>A0A2Z4GFZ9</accession>
<dbReference type="Pfam" id="PF01261">
    <property type="entry name" value="AP_endonuc_2"/>
    <property type="match status" value="1"/>
</dbReference>
<evidence type="ECO:0000259" key="1">
    <source>
        <dbReference type="Pfam" id="PF01261"/>
    </source>
</evidence>
<dbReference type="PANTHER" id="PTHR12110:SF41">
    <property type="entry name" value="INOSOSE DEHYDRATASE"/>
    <property type="match status" value="1"/>
</dbReference>
<name>A0A2Z4GFZ9_9BACT</name>
<dbReference type="AlphaFoldDB" id="A0A2Z4GFZ9"/>
<keyword evidence="3" id="KW-1185">Reference proteome</keyword>
<dbReference type="Gene3D" id="3.20.20.150">
    <property type="entry name" value="Divalent-metal-dependent TIM barrel enzymes"/>
    <property type="match status" value="1"/>
</dbReference>
<dbReference type="KEGG" id="als:DJ013_19955"/>
<dbReference type="RefSeq" id="WP_111373689.1">
    <property type="nucleotide sequence ID" value="NZ_CP029480.1"/>
</dbReference>
<evidence type="ECO:0000313" key="2">
    <source>
        <dbReference type="EMBL" id="AWW00323.1"/>
    </source>
</evidence>
<dbReference type="SUPFAM" id="SSF51658">
    <property type="entry name" value="Xylose isomerase-like"/>
    <property type="match status" value="1"/>
</dbReference>
<protein>
    <submittedName>
        <fullName evidence="2">Xylose isomerase</fullName>
    </submittedName>
</protein>
<keyword evidence="2" id="KW-0413">Isomerase</keyword>
<evidence type="ECO:0000313" key="3">
    <source>
        <dbReference type="Proteomes" id="UP000249873"/>
    </source>
</evidence>
<gene>
    <name evidence="2" type="ORF">DJ013_19955</name>
</gene>
<feature type="domain" description="Xylose isomerase-like TIM barrel" evidence="1">
    <location>
        <begin position="24"/>
        <end position="257"/>
    </location>
</feature>
<dbReference type="PANTHER" id="PTHR12110">
    <property type="entry name" value="HYDROXYPYRUVATE ISOMERASE"/>
    <property type="match status" value="1"/>
</dbReference>
<dbReference type="EMBL" id="CP029480">
    <property type="protein sequence ID" value="AWW00323.1"/>
    <property type="molecule type" value="Genomic_DNA"/>
</dbReference>
<dbReference type="InterPro" id="IPR013022">
    <property type="entry name" value="Xyl_isomerase-like_TIM-brl"/>
</dbReference>
<dbReference type="GO" id="GO:0016853">
    <property type="term" value="F:isomerase activity"/>
    <property type="evidence" value="ECO:0007669"/>
    <property type="project" value="UniProtKB-KW"/>
</dbReference>
<dbReference type="Proteomes" id="UP000249873">
    <property type="component" value="Chromosome"/>
</dbReference>
<dbReference type="OrthoDB" id="9801426at2"/>
<sequence length="284" mass="31744">MTKIGFNVLAWSANVSEDLYPIIERLKKTGYDGVEYFVGSEDIKNYKLVGDRSRELGLEVTCVTVVSPDANPVSDDSKIREKGLDRVKWAIDRTHEIGGSILCGPFHSAHAHFYGRPATADELKWSAENMHSAGQHAQQAGVTLALEALNRFECYLVNTMADLAKLVKEVNHPHVRAMFDTHHSNIEEKKYAAAVNDIAPYLEHVHISENDRGTPGSGHIPFDDAFAALKSINYDGWLTIEAFSRSDPDFANAINVWREYDDAWDIAEKGLKFIQEMSAKHGLK</sequence>
<reference evidence="2 3" key="1">
    <citation type="submission" date="2018-05" db="EMBL/GenBank/DDBJ databases">
        <title>Complete genome sequence of Arcticibacterium luteifluviistationis SM1504T, a cytophagaceae bacterium isolated from Arctic surface seawater.</title>
        <authorList>
            <person name="Li Y."/>
            <person name="Qin Q.-L."/>
        </authorList>
    </citation>
    <scope>NUCLEOTIDE SEQUENCE [LARGE SCALE GENOMIC DNA]</scope>
    <source>
        <strain evidence="2 3">SM1504</strain>
    </source>
</reference>
<dbReference type="InterPro" id="IPR036237">
    <property type="entry name" value="Xyl_isomerase-like_sf"/>
</dbReference>